<name>A0A645HAM9_9ZZZZ</name>
<proteinExistence type="predicted"/>
<protein>
    <submittedName>
        <fullName evidence="1">Uncharacterized protein</fullName>
    </submittedName>
</protein>
<evidence type="ECO:0000313" key="1">
    <source>
        <dbReference type="EMBL" id="MPN32853.1"/>
    </source>
</evidence>
<reference evidence="1" key="1">
    <citation type="submission" date="2019-08" db="EMBL/GenBank/DDBJ databases">
        <authorList>
            <person name="Kucharzyk K."/>
            <person name="Murdoch R.W."/>
            <person name="Higgins S."/>
            <person name="Loffler F."/>
        </authorList>
    </citation>
    <scope>NUCLEOTIDE SEQUENCE</scope>
</reference>
<gene>
    <name evidence="1" type="ORF">SDC9_180336</name>
</gene>
<dbReference type="EMBL" id="VSSQ01085074">
    <property type="protein sequence ID" value="MPN32853.1"/>
    <property type="molecule type" value="Genomic_DNA"/>
</dbReference>
<organism evidence="1">
    <name type="scientific">bioreactor metagenome</name>
    <dbReference type="NCBI Taxonomy" id="1076179"/>
    <lineage>
        <taxon>unclassified sequences</taxon>
        <taxon>metagenomes</taxon>
        <taxon>ecological metagenomes</taxon>
    </lineage>
</organism>
<accession>A0A645HAM9</accession>
<comment type="caution">
    <text evidence="1">The sequence shown here is derived from an EMBL/GenBank/DDBJ whole genome shotgun (WGS) entry which is preliminary data.</text>
</comment>
<sequence length="223" mass="25041">MHLPVIAAFEIIRRLAVRPVAVQRQSIAVDTDFTAAAGDAGPDCGQPGLRHPAGGHDIGNLSGDILLVCFPPTPCRHRIGRRMRVRGGDHNMLRRHRQCRRDRRADGLNRRSMHRQPVQDDDHGGFFPLLQHQRDGIEVVVDFMRDAFRMGIAAQSDAMSEIRRGNHRRSESDFKSLHLAFAPSYDCQWRKVSAASTRAPNQTTLLKLTSVINITKKTEKVKG</sequence>
<dbReference type="AlphaFoldDB" id="A0A645HAM9"/>